<keyword evidence="1" id="KW-0540">Nuclease</keyword>
<protein>
    <submittedName>
        <fullName evidence="1">Exonuclease VII large subunit</fullName>
    </submittedName>
</protein>
<proteinExistence type="predicted"/>
<organism evidence="1 2">
    <name type="scientific">Bartonella callosciuri</name>
    <dbReference type="NCBI Taxonomy" id="686223"/>
    <lineage>
        <taxon>Bacteria</taxon>
        <taxon>Pseudomonadati</taxon>
        <taxon>Pseudomonadota</taxon>
        <taxon>Alphaproteobacteria</taxon>
        <taxon>Hyphomicrobiales</taxon>
        <taxon>Bartonellaceae</taxon>
        <taxon>Bartonella</taxon>
    </lineage>
</organism>
<keyword evidence="2" id="KW-1185">Reference proteome</keyword>
<dbReference type="Proteomes" id="UP000561417">
    <property type="component" value="Unassembled WGS sequence"/>
</dbReference>
<evidence type="ECO:0000313" key="1">
    <source>
        <dbReference type="EMBL" id="MBB5073271.1"/>
    </source>
</evidence>
<gene>
    <name evidence="1" type="ORF">HNQ69_000375</name>
</gene>
<dbReference type="AlphaFoldDB" id="A0A840NQB0"/>
<evidence type="ECO:0000313" key="2">
    <source>
        <dbReference type="Proteomes" id="UP000561417"/>
    </source>
</evidence>
<keyword evidence="1" id="KW-0269">Exonuclease</keyword>
<accession>A0A840NQB0</accession>
<name>A0A840NQB0_9HYPH</name>
<comment type="caution">
    <text evidence="1">The sequence shown here is derived from an EMBL/GenBank/DDBJ whole genome shotgun (WGS) entry which is preliminary data.</text>
</comment>
<keyword evidence="1" id="KW-0378">Hydrolase</keyword>
<dbReference type="RefSeq" id="WP_183228382.1">
    <property type="nucleotide sequence ID" value="NZ_JACHIM010000001.1"/>
</dbReference>
<dbReference type="GO" id="GO:0004527">
    <property type="term" value="F:exonuclease activity"/>
    <property type="evidence" value="ECO:0007669"/>
    <property type="project" value="UniProtKB-KW"/>
</dbReference>
<sequence length="56" mass="6400">MEKLKFSLKEGMGVIAVSRFTTYAESLKYQIVIEGSKATGEYFDETSRKSQEEVCR</sequence>
<reference evidence="1 2" key="1">
    <citation type="submission" date="2020-08" db="EMBL/GenBank/DDBJ databases">
        <title>Genomic Encyclopedia of Type Strains, Phase IV (KMG-IV): sequencing the most valuable type-strain genomes for metagenomic binning, comparative biology and taxonomic classification.</title>
        <authorList>
            <person name="Goeker M."/>
        </authorList>
    </citation>
    <scope>NUCLEOTIDE SEQUENCE [LARGE SCALE GENOMIC DNA]</scope>
    <source>
        <strain evidence="1 2">DSM 28538</strain>
    </source>
</reference>
<dbReference type="EMBL" id="JACHIM010000001">
    <property type="protein sequence ID" value="MBB5073271.1"/>
    <property type="molecule type" value="Genomic_DNA"/>
</dbReference>